<gene>
    <name evidence="1" type="ORF">V5799_005948</name>
</gene>
<proteinExistence type="predicted"/>
<reference evidence="1 2" key="1">
    <citation type="journal article" date="2023" name="Arcadia Sci">
        <title>De novo assembly of a long-read Amblyomma americanum tick genome.</title>
        <authorList>
            <person name="Chou S."/>
            <person name="Poskanzer K.E."/>
            <person name="Rollins M."/>
            <person name="Thuy-Boun P.S."/>
        </authorList>
    </citation>
    <scope>NUCLEOTIDE SEQUENCE [LARGE SCALE GENOMIC DNA]</scope>
    <source>
        <strain evidence="1">F_SG_1</strain>
        <tissue evidence="1">Salivary glands</tissue>
    </source>
</reference>
<keyword evidence="2" id="KW-1185">Reference proteome</keyword>
<name>A0AAQ4DXT3_AMBAM</name>
<accession>A0AAQ4DXT3</accession>
<dbReference type="EMBL" id="JARKHS020025608">
    <property type="protein sequence ID" value="KAK8767273.1"/>
    <property type="molecule type" value="Genomic_DNA"/>
</dbReference>
<dbReference type="AlphaFoldDB" id="A0AAQ4DXT3"/>
<evidence type="ECO:0000313" key="2">
    <source>
        <dbReference type="Proteomes" id="UP001321473"/>
    </source>
</evidence>
<organism evidence="1 2">
    <name type="scientific">Amblyomma americanum</name>
    <name type="common">Lone star tick</name>
    <dbReference type="NCBI Taxonomy" id="6943"/>
    <lineage>
        <taxon>Eukaryota</taxon>
        <taxon>Metazoa</taxon>
        <taxon>Ecdysozoa</taxon>
        <taxon>Arthropoda</taxon>
        <taxon>Chelicerata</taxon>
        <taxon>Arachnida</taxon>
        <taxon>Acari</taxon>
        <taxon>Parasitiformes</taxon>
        <taxon>Ixodida</taxon>
        <taxon>Ixodoidea</taxon>
        <taxon>Ixodidae</taxon>
        <taxon>Amblyomminae</taxon>
        <taxon>Amblyomma</taxon>
    </lineage>
</organism>
<evidence type="ECO:0000313" key="1">
    <source>
        <dbReference type="EMBL" id="KAK8767273.1"/>
    </source>
</evidence>
<comment type="caution">
    <text evidence="1">The sequence shown here is derived from an EMBL/GenBank/DDBJ whole genome shotgun (WGS) entry which is preliminary data.</text>
</comment>
<dbReference type="Proteomes" id="UP001321473">
    <property type="component" value="Unassembled WGS sequence"/>
</dbReference>
<protein>
    <submittedName>
        <fullName evidence="1">Uncharacterized protein</fullName>
    </submittedName>
</protein>
<sequence length="227" mass="25066">MLGNADFGRNFNSLGPRSPLPLYDVTENATADLARQGGASSVPPVRKLKVGHRGRAVTQATALTLGAFLDRNYRANLKARLFAQDSSENSASGQAASQRNQSFAYADIWGDGEDDKAAKSFTFEASTKSAIRELLDSVHNDNNRLMDVRESQAWRISAEMTEAAFETRSENAETMAAELTTEIETMPERGLTLEDFKIYRYPGANQFTGVLETAFQEFKRAKLKPVK</sequence>